<accession>A0A3D8ITS9</accession>
<dbReference type="InterPro" id="IPR011867">
    <property type="entry name" value="ModB_ABC"/>
</dbReference>
<keyword evidence="14" id="KW-1185">Reference proteome</keyword>
<organism evidence="13 14">
    <name type="scientific">Helicobacter equorum</name>
    <dbReference type="NCBI Taxonomy" id="361872"/>
    <lineage>
        <taxon>Bacteria</taxon>
        <taxon>Pseudomonadati</taxon>
        <taxon>Campylobacterota</taxon>
        <taxon>Epsilonproteobacteria</taxon>
        <taxon>Campylobacterales</taxon>
        <taxon>Helicobacteraceae</taxon>
        <taxon>Helicobacter</taxon>
    </lineage>
</organism>
<feature type="transmembrane region" description="Helical" evidence="10">
    <location>
        <begin position="15"/>
        <end position="34"/>
    </location>
</feature>
<dbReference type="PANTHER" id="PTHR30183:SF8">
    <property type="entry name" value="MOLYBDENUM TRANSPORT SYSTEM PERMEASE"/>
    <property type="match status" value="1"/>
</dbReference>
<comment type="similarity">
    <text evidence="3 11">Belongs to the binding-protein-dependent transport system permease family. CysTW subfamily.</text>
</comment>
<feature type="transmembrane region" description="Helical" evidence="10">
    <location>
        <begin position="41"/>
        <end position="66"/>
    </location>
</feature>
<feature type="domain" description="ABC transmembrane type-1" evidence="12">
    <location>
        <begin position="9"/>
        <end position="213"/>
    </location>
</feature>
<name>A0A3D8ITS9_9HELI</name>
<proteinExistence type="inferred from homology"/>
<keyword evidence="4 10" id="KW-0813">Transport</keyword>
<dbReference type="NCBIfam" id="TIGR02141">
    <property type="entry name" value="modB_ABC"/>
    <property type="match status" value="1"/>
</dbReference>
<sequence length="228" mass="25336">MDSEFLQTMQLTFKLAFYTTLCLLPIGIALAIIVDSLKPKFSIILQALIWMPLILPPSVLGFYLLVIFNRHNLLGAFLLEYCSFQLAFSFSGLVVASVIFSLPFMVNPIKNALSSLPPSLKEASYTLGKGKIFTFLYVLMPNIRSSILLGCVTSFAHTIGEFGVVMMIGGSRAGETKVASIAIYEQVETLNYTLAHQYALTLFVISFISLCVIFAFMRKYTNHTTQIL</sequence>
<dbReference type="PANTHER" id="PTHR30183">
    <property type="entry name" value="MOLYBDENUM TRANSPORT SYSTEM PERMEASE PROTEIN MODB"/>
    <property type="match status" value="1"/>
</dbReference>
<evidence type="ECO:0000313" key="13">
    <source>
        <dbReference type="EMBL" id="RDU68622.1"/>
    </source>
</evidence>
<evidence type="ECO:0000256" key="11">
    <source>
        <dbReference type="RuleBase" id="RU365097"/>
    </source>
</evidence>
<dbReference type="InterPro" id="IPR035906">
    <property type="entry name" value="MetI-like_sf"/>
</dbReference>
<evidence type="ECO:0000256" key="3">
    <source>
        <dbReference type="ARBA" id="ARBA00007069"/>
    </source>
</evidence>
<evidence type="ECO:0000259" key="12">
    <source>
        <dbReference type="PROSITE" id="PS50928"/>
    </source>
</evidence>
<evidence type="ECO:0000256" key="6">
    <source>
        <dbReference type="ARBA" id="ARBA00022505"/>
    </source>
</evidence>
<dbReference type="Gene3D" id="1.10.3720.10">
    <property type="entry name" value="MetI-like"/>
    <property type="match status" value="1"/>
</dbReference>
<dbReference type="OrthoDB" id="9795403at2"/>
<evidence type="ECO:0000256" key="7">
    <source>
        <dbReference type="ARBA" id="ARBA00022692"/>
    </source>
</evidence>
<keyword evidence="7 10" id="KW-0812">Transmembrane</keyword>
<dbReference type="EMBL" id="NXLT01000001">
    <property type="protein sequence ID" value="RDU68622.1"/>
    <property type="molecule type" value="Genomic_DNA"/>
</dbReference>
<comment type="subcellular location">
    <subcellularLocation>
        <location evidence="2 10">Cell membrane</location>
        <topology evidence="2 10">Multi-pass membrane protein</topology>
    </subcellularLocation>
</comment>
<dbReference type="CDD" id="cd06261">
    <property type="entry name" value="TM_PBP2"/>
    <property type="match status" value="1"/>
</dbReference>
<dbReference type="PROSITE" id="PS50928">
    <property type="entry name" value="ABC_TM1"/>
    <property type="match status" value="1"/>
</dbReference>
<evidence type="ECO:0000256" key="1">
    <source>
        <dbReference type="ARBA" id="ARBA00002949"/>
    </source>
</evidence>
<comment type="caution">
    <text evidence="13">The sequence shown here is derived from an EMBL/GenBank/DDBJ whole genome shotgun (WGS) entry which is preliminary data.</text>
</comment>
<evidence type="ECO:0000256" key="9">
    <source>
        <dbReference type="ARBA" id="ARBA00023136"/>
    </source>
</evidence>
<dbReference type="AlphaFoldDB" id="A0A3D8ITS9"/>
<dbReference type="RefSeq" id="WP_115570560.1">
    <property type="nucleotide sequence ID" value="NZ_NXLT01000001.1"/>
</dbReference>
<dbReference type="GO" id="GO:0015098">
    <property type="term" value="F:molybdate ion transmembrane transporter activity"/>
    <property type="evidence" value="ECO:0007669"/>
    <property type="project" value="UniProtKB-UniRule"/>
</dbReference>
<keyword evidence="5 11" id="KW-1003">Cell membrane</keyword>
<feature type="transmembrane region" description="Helical" evidence="10">
    <location>
        <begin position="147"/>
        <end position="168"/>
    </location>
</feature>
<reference evidence="13 14" key="1">
    <citation type="submission" date="2018-04" db="EMBL/GenBank/DDBJ databases">
        <title>Novel Campyloabacter and Helicobacter Species and Strains.</title>
        <authorList>
            <person name="Mannion A.J."/>
            <person name="Shen Z."/>
            <person name="Fox J.G."/>
        </authorList>
    </citation>
    <scope>NUCLEOTIDE SEQUENCE [LARGE SCALE GENOMIC DNA]</scope>
    <source>
        <strain evidence="13 14">MIT 12-6600</strain>
    </source>
</reference>
<evidence type="ECO:0000256" key="10">
    <source>
        <dbReference type="RuleBase" id="RU363032"/>
    </source>
</evidence>
<dbReference type="InterPro" id="IPR000515">
    <property type="entry name" value="MetI-like"/>
</dbReference>
<dbReference type="SUPFAM" id="SSF161098">
    <property type="entry name" value="MetI-like"/>
    <property type="match status" value="1"/>
</dbReference>
<feature type="transmembrane region" description="Helical" evidence="10">
    <location>
        <begin position="86"/>
        <end position="106"/>
    </location>
</feature>
<keyword evidence="6 11" id="KW-0500">Molybdenum</keyword>
<dbReference type="GO" id="GO:0005886">
    <property type="term" value="C:plasma membrane"/>
    <property type="evidence" value="ECO:0007669"/>
    <property type="project" value="UniProtKB-SubCell"/>
</dbReference>
<gene>
    <name evidence="13" type="primary">modB</name>
    <name evidence="13" type="ORF">CQA54_01965</name>
</gene>
<dbReference type="Proteomes" id="UP000256514">
    <property type="component" value="Unassembled WGS sequence"/>
</dbReference>
<evidence type="ECO:0000256" key="5">
    <source>
        <dbReference type="ARBA" id="ARBA00022475"/>
    </source>
</evidence>
<comment type="function">
    <text evidence="1 11">Part of the binding-protein-dependent transport system for molybdenum; probably responsible for the translocation of the substrate across the membrane.</text>
</comment>
<evidence type="ECO:0000256" key="8">
    <source>
        <dbReference type="ARBA" id="ARBA00022989"/>
    </source>
</evidence>
<dbReference type="Pfam" id="PF00528">
    <property type="entry name" value="BPD_transp_1"/>
    <property type="match status" value="1"/>
</dbReference>
<evidence type="ECO:0000256" key="2">
    <source>
        <dbReference type="ARBA" id="ARBA00004651"/>
    </source>
</evidence>
<keyword evidence="8 10" id="KW-1133">Transmembrane helix</keyword>
<keyword evidence="9 10" id="KW-0472">Membrane</keyword>
<evidence type="ECO:0000256" key="4">
    <source>
        <dbReference type="ARBA" id="ARBA00022448"/>
    </source>
</evidence>
<feature type="transmembrane region" description="Helical" evidence="10">
    <location>
        <begin position="198"/>
        <end position="217"/>
    </location>
</feature>
<protein>
    <recommendedName>
        <fullName evidence="11">Molybdenum transport system permease</fullName>
    </recommendedName>
</protein>
<evidence type="ECO:0000313" key="14">
    <source>
        <dbReference type="Proteomes" id="UP000256514"/>
    </source>
</evidence>